<evidence type="ECO:0000313" key="2">
    <source>
        <dbReference type="Proteomes" id="UP000267017"/>
    </source>
</evidence>
<protein>
    <recommendedName>
        <fullName evidence="3">Spore coat protein D</fullName>
    </recommendedName>
</protein>
<dbReference type="AlphaFoldDB" id="A0A3P3U602"/>
<name>A0A3P3U602_9BACL</name>
<dbReference type="EMBL" id="RRCN01000001">
    <property type="protein sequence ID" value="RRJ65630.1"/>
    <property type="molecule type" value="Genomic_DNA"/>
</dbReference>
<sequence>MSCHCCPPVTIVAPTQVIVQDIYDPQLVRVIHPINIVTRRHCVPVYEHLVKYNAVSEAPKAAVCSTAPRRKRKR</sequence>
<evidence type="ECO:0008006" key="3">
    <source>
        <dbReference type="Google" id="ProtNLM"/>
    </source>
</evidence>
<comment type="caution">
    <text evidence="1">The sequence shown here is derived from an EMBL/GenBank/DDBJ whole genome shotgun (WGS) entry which is preliminary data.</text>
</comment>
<dbReference type="OrthoDB" id="2679273at2"/>
<reference evidence="1 2" key="1">
    <citation type="submission" date="2018-11" db="EMBL/GenBank/DDBJ databases">
        <title>Genome sequencing of Paenibacillus sp. KCOM 3021 (= ChDC PVNT-B20).</title>
        <authorList>
            <person name="Kook J.-K."/>
            <person name="Park S.-N."/>
            <person name="Lim Y.K."/>
        </authorList>
    </citation>
    <scope>NUCLEOTIDE SEQUENCE [LARGE SCALE GENOMIC DNA]</scope>
    <source>
        <strain evidence="1 2">KCOM 3021</strain>
    </source>
</reference>
<evidence type="ECO:0000313" key="1">
    <source>
        <dbReference type="EMBL" id="RRJ65630.1"/>
    </source>
</evidence>
<accession>A0A3P3U602</accession>
<keyword evidence="2" id="KW-1185">Reference proteome</keyword>
<proteinExistence type="predicted"/>
<gene>
    <name evidence="1" type="ORF">EHV15_23945</name>
</gene>
<organism evidence="1 2">
    <name type="scientific">Paenibacillus oralis</name>
    <dbReference type="NCBI Taxonomy" id="2490856"/>
    <lineage>
        <taxon>Bacteria</taxon>
        <taxon>Bacillati</taxon>
        <taxon>Bacillota</taxon>
        <taxon>Bacilli</taxon>
        <taxon>Bacillales</taxon>
        <taxon>Paenibacillaceae</taxon>
        <taxon>Paenibacillus</taxon>
    </lineage>
</organism>
<dbReference type="Proteomes" id="UP000267017">
    <property type="component" value="Unassembled WGS sequence"/>
</dbReference>